<dbReference type="InterPro" id="IPR020449">
    <property type="entry name" value="Tscrpt_reg_AraC-type_HTH"/>
</dbReference>
<proteinExistence type="predicted"/>
<dbReference type="InterPro" id="IPR018062">
    <property type="entry name" value="HTH_AraC-typ_CS"/>
</dbReference>
<dbReference type="AlphaFoldDB" id="A0A1B2DIV0"/>
<organism evidence="5">
    <name type="scientific">Paenibacillus sp. BIHB 4019</name>
    <dbReference type="NCBI Taxonomy" id="1870819"/>
    <lineage>
        <taxon>Bacteria</taxon>
        <taxon>Bacillati</taxon>
        <taxon>Bacillota</taxon>
        <taxon>Bacilli</taxon>
        <taxon>Bacillales</taxon>
        <taxon>Paenibacillaceae</taxon>
        <taxon>Paenibacillus</taxon>
    </lineage>
</organism>
<name>A0A1B2DIV0_9BACL</name>
<dbReference type="RefSeq" id="WP_099518780.1">
    <property type="nucleotide sequence ID" value="NZ_CP016808.1"/>
</dbReference>
<dbReference type="PANTHER" id="PTHR43280:SF2">
    <property type="entry name" value="HTH-TYPE TRANSCRIPTIONAL REGULATOR EXSA"/>
    <property type="match status" value="1"/>
</dbReference>
<dbReference type="InterPro" id="IPR037923">
    <property type="entry name" value="HTH-like"/>
</dbReference>
<dbReference type="SUPFAM" id="SSF46689">
    <property type="entry name" value="Homeodomain-like"/>
    <property type="match status" value="2"/>
</dbReference>
<dbReference type="PRINTS" id="PR00032">
    <property type="entry name" value="HTHARAC"/>
</dbReference>
<dbReference type="GO" id="GO:0003700">
    <property type="term" value="F:DNA-binding transcription factor activity"/>
    <property type="evidence" value="ECO:0007669"/>
    <property type="project" value="InterPro"/>
</dbReference>
<gene>
    <name evidence="5" type="ORF">BBD42_14760</name>
</gene>
<dbReference type="Gene3D" id="1.10.10.60">
    <property type="entry name" value="Homeodomain-like"/>
    <property type="match status" value="2"/>
</dbReference>
<dbReference type="InterPro" id="IPR014710">
    <property type="entry name" value="RmlC-like_jellyroll"/>
</dbReference>
<dbReference type="Pfam" id="PF12833">
    <property type="entry name" value="HTH_18"/>
    <property type="match status" value="1"/>
</dbReference>
<protein>
    <recommendedName>
        <fullName evidence="4">HTH araC/xylS-type domain-containing protein</fullName>
    </recommendedName>
</protein>
<dbReference type="PROSITE" id="PS01124">
    <property type="entry name" value="HTH_ARAC_FAMILY_2"/>
    <property type="match status" value="1"/>
</dbReference>
<feature type="domain" description="HTH araC/xylS-type" evidence="4">
    <location>
        <begin position="190"/>
        <end position="289"/>
    </location>
</feature>
<evidence type="ECO:0000313" key="5">
    <source>
        <dbReference type="EMBL" id="ANY67595.1"/>
    </source>
</evidence>
<accession>A0A1B2DIV0</accession>
<dbReference type="PROSITE" id="PS00041">
    <property type="entry name" value="HTH_ARAC_FAMILY_1"/>
    <property type="match status" value="1"/>
</dbReference>
<keyword evidence="1" id="KW-0805">Transcription regulation</keyword>
<evidence type="ECO:0000256" key="1">
    <source>
        <dbReference type="ARBA" id="ARBA00023015"/>
    </source>
</evidence>
<dbReference type="EMBL" id="CP016808">
    <property type="protein sequence ID" value="ANY67595.1"/>
    <property type="molecule type" value="Genomic_DNA"/>
</dbReference>
<evidence type="ECO:0000256" key="3">
    <source>
        <dbReference type="ARBA" id="ARBA00023163"/>
    </source>
</evidence>
<evidence type="ECO:0000259" key="4">
    <source>
        <dbReference type="PROSITE" id="PS01124"/>
    </source>
</evidence>
<dbReference type="InterPro" id="IPR003313">
    <property type="entry name" value="AraC-bd"/>
</dbReference>
<keyword evidence="3" id="KW-0804">Transcription</keyword>
<dbReference type="PANTHER" id="PTHR43280">
    <property type="entry name" value="ARAC-FAMILY TRANSCRIPTIONAL REGULATOR"/>
    <property type="match status" value="1"/>
</dbReference>
<reference evidence="5" key="1">
    <citation type="submission" date="2016-08" db="EMBL/GenBank/DDBJ databases">
        <title>Complete Genome Seqeunce of Paenibacillus sp. BIHB 4019 from tea rhizoplane.</title>
        <authorList>
            <person name="Thakur R."/>
            <person name="Swarnkar M.K."/>
            <person name="Gulati A."/>
        </authorList>
    </citation>
    <scope>NUCLEOTIDE SEQUENCE [LARGE SCALE GENOMIC DNA]</scope>
    <source>
        <strain evidence="5">BIHB4019</strain>
    </source>
</reference>
<dbReference type="SMART" id="SM00342">
    <property type="entry name" value="HTH_ARAC"/>
    <property type="match status" value="1"/>
</dbReference>
<dbReference type="Pfam" id="PF02311">
    <property type="entry name" value="AraC_binding"/>
    <property type="match status" value="1"/>
</dbReference>
<dbReference type="GO" id="GO:0043565">
    <property type="term" value="F:sequence-specific DNA binding"/>
    <property type="evidence" value="ECO:0007669"/>
    <property type="project" value="InterPro"/>
</dbReference>
<dbReference type="Gene3D" id="2.60.120.10">
    <property type="entry name" value="Jelly Rolls"/>
    <property type="match status" value="1"/>
</dbReference>
<evidence type="ECO:0000256" key="2">
    <source>
        <dbReference type="ARBA" id="ARBA00023125"/>
    </source>
</evidence>
<sequence length="305" mass="34426">MSFSAAALKDISPFVRFVKIIKSAELSGEWLDFDHVFTFIEQGQADFILDGVRYQLGEGDAIVMPPLMTHFIRSTSSEPLIQYIFHFDLFHDVNRERWQSIGIVTGEQLVIPQREQLLQGLHPVSAISGPDRMELKKLFLVMRKRFIEGGVTSELELKAMALQLLVFFLRNQNGHERQEGTQAKAWAPIQQCIDYIQQHYADPELDNDRISGQSGLSPGYLSNLFKEQTGVTLHKYLTYVRIEHAKKRIMAGRETLTAISAGSGFSSIHHFSRIFKREAGLTPSQFKAEASGPIRSLIGDSPTTT</sequence>
<keyword evidence="2" id="KW-0238">DNA-binding</keyword>
<dbReference type="SUPFAM" id="SSF51215">
    <property type="entry name" value="Regulatory protein AraC"/>
    <property type="match status" value="1"/>
</dbReference>
<dbReference type="InterPro" id="IPR018060">
    <property type="entry name" value="HTH_AraC"/>
</dbReference>
<dbReference type="InterPro" id="IPR009057">
    <property type="entry name" value="Homeodomain-like_sf"/>
</dbReference>